<dbReference type="AlphaFoldDB" id="A0AAD7I1K1"/>
<feature type="transmembrane region" description="Helical" evidence="1">
    <location>
        <begin position="135"/>
        <end position="154"/>
    </location>
</feature>
<feature type="transmembrane region" description="Helical" evidence="1">
    <location>
        <begin position="104"/>
        <end position="123"/>
    </location>
</feature>
<evidence type="ECO:0000256" key="1">
    <source>
        <dbReference type="SAM" id="Phobius"/>
    </source>
</evidence>
<keyword evidence="1" id="KW-1133">Transmembrane helix</keyword>
<feature type="transmembrane region" description="Helical" evidence="1">
    <location>
        <begin position="255"/>
        <end position="273"/>
    </location>
</feature>
<comment type="caution">
    <text evidence="2">The sequence shown here is derived from an EMBL/GenBank/DDBJ whole genome shotgun (WGS) entry which is preliminary data.</text>
</comment>
<gene>
    <name evidence="2" type="ORF">DFH07DRAFT_990507</name>
</gene>
<accession>A0AAD7I1K1</accession>
<organism evidence="2 3">
    <name type="scientific">Mycena maculata</name>
    <dbReference type="NCBI Taxonomy" id="230809"/>
    <lineage>
        <taxon>Eukaryota</taxon>
        <taxon>Fungi</taxon>
        <taxon>Dikarya</taxon>
        <taxon>Basidiomycota</taxon>
        <taxon>Agaricomycotina</taxon>
        <taxon>Agaricomycetes</taxon>
        <taxon>Agaricomycetidae</taxon>
        <taxon>Agaricales</taxon>
        <taxon>Marasmiineae</taxon>
        <taxon>Mycenaceae</taxon>
        <taxon>Mycena</taxon>
    </lineage>
</organism>
<dbReference type="Proteomes" id="UP001215280">
    <property type="component" value="Unassembled WGS sequence"/>
</dbReference>
<reference evidence="2" key="1">
    <citation type="submission" date="2023-03" db="EMBL/GenBank/DDBJ databases">
        <title>Massive genome expansion in bonnet fungi (Mycena s.s.) driven by repeated elements and novel gene families across ecological guilds.</title>
        <authorList>
            <consortium name="Lawrence Berkeley National Laboratory"/>
            <person name="Harder C.B."/>
            <person name="Miyauchi S."/>
            <person name="Viragh M."/>
            <person name="Kuo A."/>
            <person name="Thoen E."/>
            <person name="Andreopoulos B."/>
            <person name="Lu D."/>
            <person name="Skrede I."/>
            <person name="Drula E."/>
            <person name="Henrissat B."/>
            <person name="Morin E."/>
            <person name="Kohler A."/>
            <person name="Barry K."/>
            <person name="LaButti K."/>
            <person name="Morin E."/>
            <person name="Salamov A."/>
            <person name="Lipzen A."/>
            <person name="Mereny Z."/>
            <person name="Hegedus B."/>
            <person name="Baldrian P."/>
            <person name="Stursova M."/>
            <person name="Weitz H."/>
            <person name="Taylor A."/>
            <person name="Grigoriev I.V."/>
            <person name="Nagy L.G."/>
            <person name="Martin F."/>
            <person name="Kauserud H."/>
        </authorList>
    </citation>
    <scope>NUCLEOTIDE SEQUENCE</scope>
    <source>
        <strain evidence="2">CBHHK188m</strain>
    </source>
</reference>
<protein>
    <submittedName>
        <fullName evidence="2">Uncharacterized protein</fullName>
    </submittedName>
</protein>
<evidence type="ECO:0000313" key="3">
    <source>
        <dbReference type="Proteomes" id="UP001215280"/>
    </source>
</evidence>
<dbReference type="EMBL" id="JARJLG010000171">
    <property type="protein sequence ID" value="KAJ7732922.1"/>
    <property type="molecule type" value="Genomic_DNA"/>
</dbReference>
<keyword evidence="1" id="KW-0472">Membrane</keyword>
<feature type="transmembrane region" description="Helical" evidence="1">
    <location>
        <begin position="27"/>
        <end position="51"/>
    </location>
</feature>
<proteinExistence type="predicted"/>
<name>A0AAD7I1K1_9AGAR</name>
<sequence>MGILFLSFMPALPSTYSIQLDIEFIQVGLYILAGEMFLYGIYLVLFGFYLHILHTRGISNNRFLTIATISLFMLGTSHFALLAADALGIESEDSTAEIFSALNAAANGVYVTSNVIADTIFLFRCYAIWNFERKMIIIPALYIIAVAFFGYLNLVQSIMDVENVASDSHLSRDGLTFLLSVLPSLVATVMLMCLSAGRIWGLAHAARRVMGRKIAGRYYTVCAMILESGALYFAGGMAYIFLIGPYSTDFQSGGVLGQLVGIAPTIIAVRVGLGKSVESVDSFIEVQPRSARAPLQVPSARPVHSNEERILYLRPQTDPEIGKVEA</sequence>
<keyword evidence="1" id="KW-0812">Transmembrane</keyword>
<keyword evidence="3" id="KW-1185">Reference proteome</keyword>
<feature type="transmembrane region" description="Helical" evidence="1">
    <location>
        <begin position="218"/>
        <end position="243"/>
    </location>
</feature>
<evidence type="ECO:0000313" key="2">
    <source>
        <dbReference type="EMBL" id="KAJ7732922.1"/>
    </source>
</evidence>
<feature type="transmembrane region" description="Helical" evidence="1">
    <location>
        <begin position="63"/>
        <end position="84"/>
    </location>
</feature>
<feature type="transmembrane region" description="Helical" evidence="1">
    <location>
        <begin position="174"/>
        <end position="197"/>
    </location>
</feature>